<evidence type="ECO:0000256" key="2">
    <source>
        <dbReference type="SAM" id="MobiDB-lite"/>
    </source>
</evidence>
<evidence type="ECO:0000313" key="5">
    <source>
        <dbReference type="EMBL" id="MDD0814002.1"/>
    </source>
</evidence>
<comment type="similarity">
    <text evidence="1">Belongs to the flagella basal body rod proteins family.</text>
</comment>
<evidence type="ECO:0000259" key="3">
    <source>
        <dbReference type="Pfam" id="PF00460"/>
    </source>
</evidence>
<evidence type="ECO:0000256" key="1">
    <source>
        <dbReference type="ARBA" id="ARBA00009677"/>
    </source>
</evidence>
<dbReference type="Proteomes" id="UP001528672">
    <property type="component" value="Unassembled WGS sequence"/>
</dbReference>
<keyword evidence="5" id="KW-0966">Cell projection</keyword>
<keyword evidence="6" id="KW-1185">Reference proteome</keyword>
<dbReference type="RefSeq" id="WP_273925587.1">
    <property type="nucleotide sequence ID" value="NZ_JAQSIN010000004.1"/>
</dbReference>
<dbReference type="EMBL" id="JAQSIO010000001">
    <property type="protein sequence ID" value="MDD0814002.1"/>
    <property type="molecule type" value="Genomic_DNA"/>
</dbReference>
<sequence length="99" mass="10398">MSSISAIAQSGMQAALQRQSASANNIANQNTEGFKRELVSQQAQSGGGTQTSVSRAAQAGSQLPQDMVDQIASSYSFQASLKTIKTQDQMMGSLLDVRA</sequence>
<dbReference type="InterPro" id="IPR001444">
    <property type="entry name" value="Flag_bb_rod_N"/>
</dbReference>
<dbReference type="InterPro" id="IPR019776">
    <property type="entry name" value="Flagellar_basal_body_rod_CS"/>
</dbReference>
<dbReference type="InterPro" id="IPR010930">
    <property type="entry name" value="Flg_bb/hook_C_dom"/>
</dbReference>
<comment type="caution">
    <text evidence="5">The sequence shown here is derived from an EMBL/GenBank/DDBJ whole genome shotgun (WGS) entry which is preliminary data.</text>
</comment>
<reference evidence="5 6" key="1">
    <citation type="submission" date="2023-02" db="EMBL/GenBank/DDBJ databases">
        <title>Bacterial whole genome sequence for Curvibacter sp. HBC28.</title>
        <authorList>
            <person name="Le V."/>
            <person name="Ko S.-R."/>
            <person name="Ahn C.-Y."/>
            <person name="Oh H.-M."/>
        </authorList>
    </citation>
    <scope>NUCLEOTIDE SEQUENCE [LARGE SCALE GENOMIC DNA]</scope>
    <source>
        <strain evidence="5 6">HBC28</strain>
    </source>
</reference>
<name>A0ABT5MBP5_9BURK</name>
<feature type="domain" description="Flagellar basal body rod protein N-terminal" evidence="3">
    <location>
        <begin position="7"/>
        <end position="35"/>
    </location>
</feature>
<evidence type="ECO:0000259" key="4">
    <source>
        <dbReference type="Pfam" id="PF06429"/>
    </source>
</evidence>
<gene>
    <name evidence="5" type="ORF">PSQ39_05095</name>
</gene>
<organism evidence="5 6">
    <name type="scientific">Curvibacter microcysteis</name>
    <dbReference type="NCBI Taxonomy" id="3026419"/>
    <lineage>
        <taxon>Bacteria</taxon>
        <taxon>Pseudomonadati</taxon>
        <taxon>Pseudomonadota</taxon>
        <taxon>Betaproteobacteria</taxon>
        <taxon>Burkholderiales</taxon>
        <taxon>Comamonadaceae</taxon>
        <taxon>Curvibacter</taxon>
    </lineage>
</organism>
<feature type="domain" description="Flagellar basal-body/hook protein C-terminal" evidence="4">
    <location>
        <begin position="66"/>
        <end position="96"/>
    </location>
</feature>
<proteinExistence type="inferred from homology"/>
<evidence type="ECO:0000313" key="6">
    <source>
        <dbReference type="Proteomes" id="UP001528672"/>
    </source>
</evidence>
<keyword evidence="5" id="KW-0969">Cilium</keyword>
<protein>
    <submittedName>
        <fullName evidence="5">Flagellar basal body protein</fullName>
    </submittedName>
</protein>
<accession>A0ABT5MBP5</accession>
<dbReference type="Pfam" id="PF00460">
    <property type="entry name" value="Flg_bb_rod"/>
    <property type="match status" value="1"/>
</dbReference>
<dbReference type="Pfam" id="PF06429">
    <property type="entry name" value="Flg_bbr_C"/>
    <property type="match status" value="1"/>
</dbReference>
<feature type="compositionally biased region" description="Low complexity" evidence="2">
    <location>
        <begin position="19"/>
        <end position="30"/>
    </location>
</feature>
<feature type="compositionally biased region" description="Low complexity" evidence="2">
    <location>
        <begin position="39"/>
        <end position="54"/>
    </location>
</feature>
<feature type="region of interest" description="Disordered" evidence="2">
    <location>
        <begin position="18"/>
        <end position="61"/>
    </location>
</feature>
<dbReference type="PROSITE" id="PS00588">
    <property type="entry name" value="FLAGELLA_BB_ROD"/>
    <property type="match status" value="1"/>
</dbReference>
<keyword evidence="5" id="KW-0282">Flagellum</keyword>